<dbReference type="InterPro" id="IPR050197">
    <property type="entry name" value="Aldolase_class_II_sugar_metab"/>
</dbReference>
<dbReference type="Pfam" id="PF00596">
    <property type="entry name" value="Aldolase_II"/>
    <property type="match status" value="1"/>
</dbReference>
<dbReference type="FunFam" id="3.40.225.10:FF:000001">
    <property type="entry name" value="L-ribulose-5-phosphate 4-epimerase UlaF"/>
    <property type="match status" value="1"/>
</dbReference>
<dbReference type="InterPro" id="IPR036409">
    <property type="entry name" value="Aldolase_II/adducin_N_sf"/>
</dbReference>
<gene>
    <name evidence="15" type="ORF">BLM47_06530</name>
</gene>
<proteinExistence type="inferred from homology"/>
<dbReference type="InterPro" id="IPR001303">
    <property type="entry name" value="Aldolase_II/adducin_N"/>
</dbReference>
<evidence type="ECO:0000256" key="11">
    <source>
        <dbReference type="ARBA" id="ARBA00060520"/>
    </source>
</evidence>
<evidence type="ECO:0000256" key="13">
    <source>
        <dbReference type="NCBIfam" id="TIGR00760"/>
    </source>
</evidence>
<dbReference type="GO" id="GO:0008270">
    <property type="term" value="F:zinc ion binding"/>
    <property type="evidence" value="ECO:0007669"/>
    <property type="project" value="InterPro"/>
</dbReference>
<keyword evidence="7" id="KW-0054">Arabinose catabolism</keyword>
<evidence type="ECO:0000256" key="4">
    <source>
        <dbReference type="ARBA" id="ARBA00013186"/>
    </source>
</evidence>
<reference evidence="15 16" key="1">
    <citation type="submission" date="2016-12" db="EMBL/GenBank/DDBJ databases">
        <title>Candidatus Reconcilibacillus cellulovorans genome.</title>
        <authorList>
            <person name="Kolinko S."/>
            <person name="Wu Y.-W."/>
            <person name="Tachea F."/>
            <person name="Denzel E."/>
            <person name="Hiras J."/>
            <person name="Baecker N."/>
            <person name="Chan L.J."/>
            <person name="Eichorst S.A."/>
            <person name="Frey D."/>
            <person name="Adams P.D."/>
            <person name="Pray T."/>
            <person name="Tanjore D."/>
            <person name="Petzold C.J."/>
            <person name="Gladden J.M."/>
            <person name="Simmons B.A."/>
            <person name="Singer S.W."/>
        </authorList>
    </citation>
    <scope>NUCLEOTIDE SEQUENCE [LARGE SCALE GENOMIC DNA]</scope>
    <source>
        <strain evidence="15">JTherm</strain>
    </source>
</reference>
<keyword evidence="9" id="KW-0119">Carbohydrate metabolism</keyword>
<evidence type="ECO:0000313" key="15">
    <source>
        <dbReference type="EMBL" id="PDO10527.1"/>
    </source>
</evidence>
<sequence>MLDELKEAVWRANLDLPRYRLVTFTWGNASGIDRNRGLVVIKPSGVPYEELRPEDMVVVDLDGRVVDGRLKPSSDTPTHLALYRAFADIGGVVHTHSPWATIWAQAGRPIPPFGTTHADYFYGEIPCTRRMTEEEIRGAYELETGNVIIETFRGRNPADVPGVLVHGHGPFAWGKDAHDAVHNAVVLEEVAKLAYRTVRLNPDARPIDRVLLDKHYLRKHGADAYYGQKPARSEETV</sequence>
<organism evidence="15 16">
    <name type="scientific">Candidatus Reconcilbacillus cellulovorans</name>
    <dbReference type="NCBI Taxonomy" id="1906605"/>
    <lineage>
        <taxon>Bacteria</taxon>
        <taxon>Bacillati</taxon>
        <taxon>Bacillota</taxon>
        <taxon>Bacilli</taxon>
        <taxon>Bacillales</taxon>
        <taxon>Paenibacillaceae</taxon>
        <taxon>Candidatus Reconcilbacillus</taxon>
    </lineage>
</organism>
<comment type="cofactor">
    <cofactor evidence="2">
        <name>Zn(2+)</name>
        <dbReference type="ChEBI" id="CHEBI:29105"/>
    </cofactor>
</comment>
<dbReference type="InterPro" id="IPR004661">
    <property type="entry name" value="AraD"/>
</dbReference>
<dbReference type="Gene3D" id="3.40.225.10">
    <property type="entry name" value="Class II aldolase/adducin N-terminal domain"/>
    <property type="match status" value="1"/>
</dbReference>
<comment type="function">
    <text evidence="10">Involved in the degradation of L-arabinose. Catalyzes the interconversion of L-ribulose 5-phosphate (LRu5P) and D-xylulose 5-phosphate (D-Xu5P) via a retroaldol/aldol mechanism (carbon-carbon bond cleavage analogous to a class II aldolase reaction).</text>
</comment>
<dbReference type="GO" id="GO:0005829">
    <property type="term" value="C:cytosol"/>
    <property type="evidence" value="ECO:0007669"/>
    <property type="project" value="TreeGrafter"/>
</dbReference>
<dbReference type="NCBIfam" id="NF009003">
    <property type="entry name" value="PRK12348.1"/>
    <property type="match status" value="1"/>
</dbReference>
<dbReference type="CDD" id="cd00398">
    <property type="entry name" value="Aldolase_II"/>
    <property type="match status" value="1"/>
</dbReference>
<evidence type="ECO:0000256" key="5">
    <source>
        <dbReference type="ARBA" id="ARBA00022723"/>
    </source>
</evidence>
<dbReference type="NCBIfam" id="NF006047">
    <property type="entry name" value="PRK08193.1"/>
    <property type="match status" value="1"/>
</dbReference>
<evidence type="ECO:0000256" key="1">
    <source>
        <dbReference type="ARBA" id="ARBA00001726"/>
    </source>
</evidence>
<keyword evidence="6" id="KW-0862">Zinc</keyword>
<accession>A0A2A6E1A9</accession>
<dbReference type="PANTHER" id="PTHR22789">
    <property type="entry name" value="FUCULOSE PHOSPHATE ALDOLASE"/>
    <property type="match status" value="1"/>
</dbReference>
<comment type="pathway">
    <text evidence="11">Carbohydrate degradation; L-arabinose degradation via L-ribulose; D-xylulose 5-phosphate from L-arabinose (bacterial route): step 3/3.</text>
</comment>
<evidence type="ECO:0000256" key="9">
    <source>
        <dbReference type="ARBA" id="ARBA00023277"/>
    </source>
</evidence>
<keyword evidence="5" id="KW-0479">Metal-binding</keyword>
<evidence type="ECO:0000259" key="14">
    <source>
        <dbReference type="SMART" id="SM01007"/>
    </source>
</evidence>
<evidence type="ECO:0000256" key="8">
    <source>
        <dbReference type="ARBA" id="ARBA00023235"/>
    </source>
</evidence>
<dbReference type="GO" id="GO:0016832">
    <property type="term" value="F:aldehyde-lyase activity"/>
    <property type="evidence" value="ECO:0007669"/>
    <property type="project" value="TreeGrafter"/>
</dbReference>
<dbReference type="EMBL" id="MOXJ01000013">
    <property type="protein sequence ID" value="PDO10527.1"/>
    <property type="molecule type" value="Genomic_DNA"/>
</dbReference>
<comment type="catalytic activity">
    <reaction evidence="1">
        <text>L-ribulose 5-phosphate = D-xylulose 5-phosphate</text>
        <dbReference type="Rhea" id="RHEA:22368"/>
        <dbReference type="ChEBI" id="CHEBI:57737"/>
        <dbReference type="ChEBI" id="CHEBI:58226"/>
        <dbReference type="EC" id="5.1.3.4"/>
    </reaction>
</comment>
<dbReference type="EC" id="5.1.3.4" evidence="4 13"/>
<dbReference type="NCBIfam" id="TIGR00760">
    <property type="entry name" value="araD"/>
    <property type="match status" value="1"/>
</dbReference>
<dbReference type="Proteomes" id="UP000243688">
    <property type="component" value="Unassembled WGS sequence"/>
</dbReference>
<evidence type="ECO:0000256" key="10">
    <source>
        <dbReference type="ARBA" id="ARBA00053542"/>
    </source>
</evidence>
<feature type="domain" description="Class II aldolase/adducin N-terminal" evidence="14">
    <location>
        <begin position="7"/>
        <end position="195"/>
    </location>
</feature>
<evidence type="ECO:0000256" key="2">
    <source>
        <dbReference type="ARBA" id="ARBA00001947"/>
    </source>
</evidence>
<evidence type="ECO:0000256" key="6">
    <source>
        <dbReference type="ARBA" id="ARBA00022833"/>
    </source>
</evidence>
<dbReference type="GO" id="GO:0019572">
    <property type="term" value="P:L-arabinose catabolic process"/>
    <property type="evidence" value="ECO:0007669"/>
    <property type="project" value="InterPro"/>
</dbReference>
<name>A0A2A6E1A9_9BACL</name>
<evidence type="ECO:0000313" key="16">
    <source>
        <dbReference type="Proteomes" id="UP000243688"/>
    </source>
</evidence>
<protein>
    <recommendedName>
        <fullName evidence="12 13">L-ribulose-5-phosphate 4-epimerase</fullName>
        <ecNumber evidence="4 13">5.1.3.4</ecNumber>
    </recommendedName>
</protein>
<evidence type="ECO:0000256" key="12">
    <source>
        <dbReference type="ARBA" id="ARBA00074961"/>
    </source>
</evidence>
<evidence type="ECO:0000256" key="3">
    <source>
        <dbReference type="ARBA" id="ARBA00010037"/>
    </source>
</evidence>
<comment type="similarity">
    <text evidence="3">Belongs to the aldolase class II family. AraD/FucA subfamily.</text>
</comment>
<dbReference type="SUPFAM" id="SSF53639">
    <property type="entry name" value="AraD/HMP-PK domain-like"/>
    <property type="match status" value="1"/>
</dbReference>
<comment type="caution">
    <text evidence="15">The sequence shown here is derived from an EMBL/GenBank/DDBJ whole genome shotgun (WGS) entry which is preliminary data.</text>
</comment>
<keyword evidence="8" id="KW-0413">Isomerase</keyword>
<evidence type="ECO:0000256" key="7">
    <source>
        <dbReference type="ARBA" id="ARBA00022935"/>
    </source>
</evidence>
<dbReference type="AlphaFoldDB" id="A0A2A6E1A9"/>
<dbReference type="PANTHER" id="PTHR22789:SF8">
    <property type="entry name" value="L-RIBULOSE-5-PHOSPHATE 4-EPIMERASE SGBE"/>
    <property type="match status" value="1"/>
</dbReference>
<dbReference type="SMART" id="SM01007">
    <property type="entry name" value="Aldolase_II"/>
    <property type="match status" value="1"/>
</dbReference>
<dbReference type="GO" id="GO:0008742">
    <property type="term" value="F:L-ribulose-phosphate 4-epimerase activity"/>
    <property type="evidence" value="ECO:0007669"/>
    <property type="project" value="UniProtKB-UniRule"/>
</dbReference>